<feature type="domain" description="Broad-specificity ulvan lyase N-terminal" evidence="1">
    <location>
        <begin position="1"/>
        <end position="314"/>
    </location>
</feature>
<dbReference type="AlphaFoldDB" id="A0A1M6HMI9"/>
<name>A0A1M6HMI9_9FLAO</name>
<dbReference type="InterPro" id="IPR058907">
    <property type="entry name" value="P29_N"/>
</dbReference>
<organism evidence="3 4">
    <name type="scientific">Pseudozobellia thermophila</name>
    <dbReference type="NCBI Taxonomy" id="192903"/>
    <lineage>
        <taxon>Bacteria</taxon>
        <taxon>Pseudomonadati</taxon>
        <taxon>Bacteroidota</taxon>
        <taxon>Flavobacteriia</taxon>
        <taxon>Flavobacteriales</taxon>
        <taxon>Flavobacteriaceae</taxon>
        <taxon>Pseudozobellia</taxon>
    </lineage>
</organism>
<evidence type="ECO:0000313" key="3">
    <source>
        <dbReference type="EMBL" id="SHJ23390.1"/>
    </source>
</evidence>
<gene>
    <name evidence="3" type="ORF">SAMN04488513_103107</name>
</gene>
<protein>
    <recommendedName>
        <fullName evidence="5">Heparinase II/III-like protein</fullName>
    </recommendedName>
</protein>
<dbReference type="InterPro" id="IPR008928">
    <property type="entry name" value="6-hairpin_glycosidase_sf"/>
</dbReference>
<dbReference type="Pfam" id="PF25840">
    <property type="entry name" value="Ulvan_lyase_N"/>
    <property type="match status" value="1"/>
</dbReference>
<keyword evidence="4" id="KW-1185">Reference proteome</keyword>
<sequence length="555" mass="62211">MMDAVYPLLAMAKYTGEEKYLKSGIAVMEWADNVTLPDGGWSNDLNPKSWNGITVFGAISLAEALHYHGDLLEEQRRKRWTERLTKAADFVYKKFPTMDVTNVNYGATTIYALNLIGKMLKKPEYLSRSKELATAIKSYFTEPNHFLYGEIKPSAHKKSAKGLPGIDLGYNVEESLNNITLYAVHEKDTDLLELLDRSLRTHLEFMLPDGGWDNSWGTRMFKWTYWGSRTCDGSQPTLALLANRNPALGTAAVKYTELLKRCTDNGLLHGGIHYTSHGIKPCIHHTFAHTKPLAHLLDNWNKLPEINTSAPLPRYTADGVKHYKEIDTLLMARGNWRGTVTAYDAIYKDGEYRQATGGALSLLYHTKVGLLLAASMAQYKLVESLNQQPNPGEDFPFTPRIETWLNEKQYSNIFDRAATISSEDTNGQILVKAQCQLKNEDNEVAKDTASSFSIAYHCTDGSLKITAKTGEKIKSKTAFILPIISPTGEQVYHIRENEISVRKPDGLVKITSSVPLTIKETPKERIFNMVPGAEAIPILAYLNKTNEVELVITIE</sequence>
<dbReference type="Pfam" id="PF25841">
    <property type="entry name" value="Ulvan_lyase_C"/>
    <property type="match status" value="1"/>
</dbReference>
<reference evidence="4" key="1">
    <citation type="submission" date="2016-11" db="EMBL/GenBank/DDBJ databases">
        <authorList>
            <person name="Varghese N."/>
            <person name="Submissions S."/>
        </authorList>
    </citation>
    <scope>NUCLEOTIDE SEQUENCE [LARGE SCALE GENOMIC DNA]</scope>
    <source>
        <strain evidence="4">DSM 19858</strain>
    </source>
</reference>
<evidence type="ECO:0008006" key="5">
    <source>
        <dbReference type="Google" id="ProtNLM"/>
    </source>
</evidence>
<dbReference type="STRING" id="192903.SAMN04488513_103107"/>
<proteinExistence type="predicted"/>
<evidence type="ECO:0000259" key="2">
    <source>
        <dbReference type="Pfam" id="PF25841"/>
    </source>
</evidence>
<dbReference type="SUPFAM" id="SSF48208">
    <property type="entry name" value="Six-hairpin glycosidases"/>
    <property type="match status" value="1"/>
</dbReference>
<evidence type="ECO:0000313" key="4">
    <source>
        <dbReference type="Proteomes" id="UP000184543"/>
    </source>
</evidence>
<dbReference type="InterPro" id="IPR058908">
    <property type="entry name" value="P29_C"/>
</dbReference>
<evidence type="ECO:0000259" key="1">
    <source>
        <dbReference type="Pfam" id="PF25840"/>
    </source>
</evidence>
<accession>A0A1M6HMI9</accession>
<dbReference type="Proteomes" id="UP000184543">
    <property type="component" value="Unassembled WGS sequence"/>
</dbReference>
<dbReference type="GO" id="GO:0005975">
    <property type="term" value="P:carbohydrate metabolic process"/>
    <property type="evidence" value="ECO:0007669"/>
    <property type="project" value="InterPro"/>
</dbReference>
<dbReference type="EMBL" id="FQYU01000003">
    <property type="protein sequence ID" value="SHJ23390.1"/>
    <property type="molecule type" value="Genomic_DNA"/>
</dbReference>
<feature type="domain" description="Broad-specificity ulvan lyase C-terminal" evidence="2">
    <location>
        <begin position="320"/>
        <end position="554"/>
    </location>
</feature>